<feature type="disulfide bond" evidence="7">
    <location>
        <begin position="61"/>
        <end position="66"/>
    </location>
</feature>
<sequence>MTFSNEFIVCLAALYIIAGYTYNSNAHDSNLQSEQPKNEPSGDCLNCICEAMSSCNSSTGCSGGVCGIFKITRDYWIDSGRPVKNGDNPKNNNAFEKCATDPKCARKSTTNYLTRFAQDCNNDGTIDCSDYAAIHMQGGYGCSDPLDGNYKSVYEDCMYHTLVNEVFSKDVPPQPLRPSTNNPNDDRVIFPNS</sequence>
<comment type="catalytic activity">
    <reaction evidence="1">
        <text>Hydrolysis of (1-&gt;4)-beta-linkages between N-acetylmuramic acid and N-acetyl-D-glucosamine residues in a peptidoglycan and between N-acetyl-D-glucosamine residues in chitodextrins.</text>
        <dbReference type="EC" id="3.2.1.17"/>
    </reaction>
</comment>
<dbReference type="PROSITE" id="PS00018">
    <property type="entry name" value="EF_HAND_1"/>
    <property type="match status" value="1"/>
</dbReference>
<dbReference type="InterPro" id="IPR018247">
    <property type="entry name" value="EF_Hand_1_Ca_BS"/>
</dbReference>
<dbReference type="FunFam" id="1.10.530.10:FF:000019">
    <property type="entry name" value="lysozyme"/>
    <property type="match status" value="1"/>
</dbReference>
<feature type="compositionally biased region" description="Basic and acidic residues" evidence="8">
    <location>
        <begin position="184"/>
        <end position="193"/>
    </location>
</feature>
<dbReference type="CDD" id="cd16890">
    <property type="entry name" value="lyz_i"/>
    <property type="match status" value="1"/>
</dbReference>
<evidence type="ECO:0000256" key="1">
    <source>
        <dbReference type="ARBA" id="ARBA00000632"/>
    </source>
</evidence>
<protein>
    <recommendedName>
        <fullName evidence="2">lysozyme</fullName>
        <ecNumber evidence="2">3.2.1.17</ecNumber>
    </recommendedName>
</protein>
<proteinExistence type="predicted"/>
<keyword evidence="3" id="KW-0929">Antimicrobial</keyword>
<gene>
    <name evidence="9" type="ORF">CINCED_3A007236</name>
</gene>
<evidence type="ECO:0000256" key="6">
    <source>
        <dbReference type="ARBA" id="ARBA00023295"/>
    </source>
</evidence>
<evidence type="ECO:0000256" key="7">
    <source>
        <dbReference type="PIRSR" id="PIRSR608597-3"/>
    </source>
</evidence>
<dbReference type="GO" id="GO:0042742">
    <property type="term" value="P:defense response to bacterium"/>
    <property type="evidence" value="ECO:0007669"/>
    <property type="project" value="UniProtKB-KW"/>
</dbReference>
<evidence type="ECO:0000313" key="10">
    <source>
        <dbReference type="Proteomes" id="UP000325440"/>
    </source>
</evidence>
<dbReference type="EC" id="3.2.1.17" evidence="2"/>
<keyword evidence="7" id="KW-1015">Disulfide bond</keyword>
<feature type="disulfide bond" evidence="7">
    <location>
        <begin position="49"/>
        <end position="55"/>
    </location>
</feature>
<dbReference type="GO" id="GO:0003796">
    <property type="term" value="F:lysozyme activity"/>
    <property type="evidence" value="ECO:0007669"/>
    <property type="project" value="UniProtKB-EC"/>
</dbReference>
<dbReference type="AlphaFoldDB" id="A0A5E4NED7"/>
<evidence type="ECO:0000256" key="5">
    <source>
        <dbReference type="ARBA" id="ARBA00022801"/>
    </source>
</evidence>
<feature type="region of interest" description="Disordered" evidence="8">
    <location>
        <begin position="170"/>
        <end position="193"/>
    </location>
</feature>
<keyword evidence="5" id="KW-0378">Hydrolase</keyword>
<name>A0A5E4NED7_9HEMI</name>
<evidence type="ECO:0000256" key="8">
    <source>
        <dbReference type="SAM" id="MobiDB-lite"/>
    </source>
</evidence>
<evidence type="ECO:0000313" key="9">
    <source>
        <dbReference type="EMBL" id="VVC39905.1"/>
    </source>
</evidence>
<feature type="disulfide bond" evidence="7">
    <location>
        <begin position="44"/>
        <end position="128"/>
    </location>
</feature>
<accession>A0A5E4NED7</accession>
<dbReference type="PANTHER" id="PTHR11195:SF22">
    <property type="entry name" value="LYSOZYME"/>
    <property type="match status" value="1"/>
</dbReference>
<dbReference type="Gene3D" id="1.10.530.10">
    <property type="match status" value="1"/>
</dbReference>
<dbReference type="EMBL" id="CABPRJ010001898">
    <property type="protein sequence ID" value="VVC39905.1"/>
    <property type="molecule type" value="Genomic_DNA"/>
</dbReference>
<evidence type="ECO:0000256" key="2">
    <source>
        <dbReference type="ARBA" id="ARBA00012732"/>
    </source>
</evidence>
<dbReference type="PANTHER" id="PTHR11195">
    <property type="entry name" value="DESTABILASE-RELATED"/>
    <property type="match status" value="1"/>
</dbReference>
<reference evidence="9 10" key="1">
    <citation type="submission" date="2019-08" db="EMBL/GenBank/DDBJ databases">
        <authorList>
            <person name="Alioto T."/>
            <person name="Alioto T."/>
            <person name="Gomez Garrido J."/>
        </authorList>
    </citation>
    <scope>NUCLEOTIDE SEQUENCE [LARGE SCALE GENOMIC DNA]</scope>
</reference>
<keyword evidence="6" id="KW-0326">Glycosidase</keyword>
<feature type="disulfide bond" evidence="7">
    <location>
        <begin position="98"/>
        <end position="104"/>
    </location>
</feature>
<keyword evidence="4" id="KW-0081">Bacteriolytic enzyme</keyword>
<keyword evidence="10" id="KW-1185">Reference proteome</keyword>
<dbReference type="Pfam" id="PF05497">
    <property type="entry name" value="Destabilase"/>
    <property type="match status" value="1"/>
</dbReference>
<dbReference type="PROSITE" id="PS51909">
    <property type="entry name" value="LYSOZYME_I"/>
    <property type="match status" value="1"/>
</dbReference>
<dbReference type="InterPro" id="IPR008597">
    <property type="entry name" value="Invert_lysozyme"/>
</dbReference>
<dbReference type="Proteomes" id="UP000325440">
    <property type="component" value="Unassembled WGS sequence"/>
</dbReference>
<dbReference type="OrthoDB" id="6337871at2759"/>
<evidence type="ECO:0000256" key="3">
    <source>
        <dbReference type="ARBA" id="ARBA00022529"/>
    </source>
</evidence>
<evidence type="ECO:0000256" key="4">
    <source>
        <dbReference type="ARBA" id="ARBA00022638"/>
    </source>
</evidence>
<dbReference type="GO" id="GO:0031640">
    <property type="term" value="P:killing of cells of another organism"/>
    <property type="evidence" value="ECO:0007669"/>
    <property type="project" value="UniProtKB-KW"/>
</dbReference>
<organism evidence="9 10">
    <name type="scientific">Cinara cedri</name>
    <dbReference type="NCBI Taxonomy" id="506608"/>
    <lineage>
        <taxon>Eukaryota</taxon>
        <taxon>Metazoa</taxon>
        <taxon>Ecdysozoa</taxon>
        <taxon>Arthropoda</taxon>
        <taxon>Hexapoda</taxon>
        <taxon>Insecta</taxon>
        <taxon>Pterygota</taxon>
        <taxon>Neoptera</taxon>
        <taxon>Paraneoptera</taxon>
        <taxon>Hemiptera</taxon>
        <taxon>Sternorrhyncha</taxon>
        <taxon>Aphidomorpha</taxon>
        <taxon>Aphidoidea</taxon>
        <taxon>Aphididae</taxon>
        <taxon>Lachninae</taxon>
        <taxon>Cinara</taxon>
    </lineage>
</organism>